<organism evidence="5 6">
    <name type="scientific">Heliocybe sulcata</name>
    <dbReference type="NCBI Taxonomy" id="5364"/>
    <lineage>
        <taxon>Eukaryota</taxon>
        <taxon>Fungi</taxon>
        <taxon>Dikarya</taxon>
        <taxon>Basidiomycota</taxon>
        <taxon>Agaricomycotina</taxon>
        <taxon>Agaricomycetes</taxon>
        <taxon>Gloeophyllales</taxon>
        <taxon>Gloeophyllaceae</taxon>
        <taxon>Heliocybe</taxon>
    </lineage>
</organism>
<dbReference type="InterPro" id="IPR036322">
    <property type="entry name" value="WD40_repeat_dom_sf"/>
</dbReference>
<dbReference type="PROSITE" id="PS50082">
    <property type="entry name" value="WD_REPEATS_2"/>
    <property type="match status" value="7"/>
</dbReference>
<feature type="repeat" description="WD" evidence="3">
    <location>
        <begin position="1116"/>
        <end position="1157"/>
    </location>
</feature>
<dbReference type="InterPro" id="IPR053299">
    <property type="entry name" value="ASTRA_WD_repeat"/>
</dbReference>
<dbReference type="Proteomes" id="UP000305948">
    <property type="component" value="Unassembled WGS sequence"/>
</dbReference>
<dbReference type="InterPro" id="IPR056884">
    <property type="entry name" value="NPHP3-like_N"/>
</dbReference>
<dbReference type="EMBL" id="ML213519">
    <property type="protein sequence ID" value="TFK48383.1"/>
    <property type="molecule type" value="Genomic_DNA"/>
</dbReference>
<sequence length="1238" mass="138074">MPTDALDASARTALPRRDDNNAVTFLVVMEISVEHLPIVHKKPKAFVRIRAGNDFKDTGAVKVKSSSLRWQDGLYIADLSAASSVAFELYYQKWWLWKTCMGSVERPLKDVRGNKTFELRLPSGSYGVNVNPVVHVHCFSDYEAAVGALIDSQDANVEGANSRISAVEEAADKVQSTAQGSSDTWASLAPMIDNIQPFKDLFDEIAKVHPISVTAWGLLSIAWTVLQSERTRTKKVLALRQSMISVYSVAREKNKLKELDEFKELFRDLMKQTMECALFLSQYFSNGFFRRLTDTAADQKIREFTLAFQDFRDRFRDTALEKVTVVSVGCYQCLQRLERRHVLQRLHPHSQTGMADARCLNGTREEYIDRALRWFSQEHGSILWLTGPLGSGKTTLAFTIADRVMSIGPRGRLGAFILFRRDGSLGLRDPYRFVTTLAYKLAEFDDRIGDAIANAVQVITDLDVLSAQEQFRQLIVAPLLSIRDLENDGPIMVLVDALDECAPGQGREVLLKDVISMGFGAGLDYIRFIVTSRPTNDISAVMNPMKNSKVRSLWLDVQSEESMRDIRLYFDHRLKPLELREQDIGHTHAKLVQELSNRSGGLFIWATLTYRFIEGSPVKRIKVVLDDPSQSSPDTDERLRAMYQHTLTQLLGEGNQADIQKEMHTFIGAIVMAHNPPGMTRNVVAGLYGDRRLSDDTFDRLKSLISSDDSQPVRFLHKSFYEYIEEAKLSGSSGWHVDANACHKELVLLSFSHLRDWHPRDNADDHRQLWLDMPHLAYAFRYWMYHLTQMSNWDNDIFQGVNVFFRQHYLNWIHAVLISWKSESDLAYNAIIPLGGVVSSYITFGLDAELCQHALAFLRHISGHPTVSKNISLLYTAGLESAPRTNRIRQIYLGLEPEEFSQLCHHTGSVWSALFSPDGQYIASASHDGTVQVWDSTTGALRYFPLNLGGDVYAVAFSATGDRIVSGDSQGHVFVWDAATGEKLIEVPAHEDDVNAVAFSPDGKSIASGSGDRRIILWNARTGQATVGPLHGHRYWVWSVAFSPDGTLLASGSRDETIQIWDTSTGEPVGEPLHGHESDVMSISFSPDGTCLASGSGDKTIRIWSVATGEAIGTPLAGHHDTVTSVAFSPEGTRLASASADETIGIWDVATRSTILGPLTGHTNWIYSVAWSPDGRRIVSGSRDCTVRVWDALTGGVLFSSKGQTESDSVVFIRVPVDGSYSDEEHCRYIRAGEDGKL</sequence>
<dbReference type="PROSITE" id="PS00678">
    <property type="entry name" value="WD_REPEATS_1"/>
    <property type="match status" value="3"/>
</dbReference>
<dbReference type="AlphaFoldDB" id="A0A5C3MTW3"/>
<keyword evidence="2" id="KW-0677">Repeat</keyword>
<evidence type="ECO:0000313" key="6">
    <source>
        <dbReference type="Proteomes" id="UP000305948"/>
    </source>
</evidence>
<accession>A0A5C3MTW3</accession>
<protein>
    <submittedName>
        <fullName evidence="5">WD40 repeat-like protein</fullName>
    </submittedName>
</protein>
<gene>
    <name evidence="5" type="ORF">OE88DRAFT_1737661</name>
</gene>
<dbReference type="Gene3D" id="2.130.10.10">
    <property type="entry name" value="YVTN repeat-like/Quinoprotein amine dehydrogenase"/>
    <property type="match status" value="3"/>
</dbReference>
<keyword evidence="1 3" id="KW-0853">WD repeat</keyword>
<feature type="repeat" description="WD" evidence="3">
    <location>
        <begin position="903"/>
        <end position="944"/>
    </location>
</feature>
<feature type="repeat" description="WD" evidence="3">
    <location>
        <begin position="1030"/>
        <end position="1071"/>
    </location>
</feature>
<dbReference type="Pfam" id="PF00400">
    <property type="entry name" value="WD40"/>
    <property type="match status" value="7"/>
</dbReference>
<feature type="repeat" description="WD" evidence="3">
    <location>
        <begin position="1159"/>
        <end position="1200"/>
    </location>
</feature>
<dbReference type="SMART" id="SM00320">
    <property type="entry name" value="WD40"/>
    <property type="match status" value="7"/>
</dbReference>
<dbReference type="STRING" id="5364.A0A5C3MTW3"/>
<evidence type="ECO:0000256" key="2">
    <source>
        <dbReference type="ARBA" id="ARBA00022737"/>
    </source>
</evidence>
<evidence type="ECO:0000313" key="5">
    <source>
        <dbReference type="EMBL" id="TFK48383.1"/>
    </source>
</evidence>
<dbReference type="InterPro" id="IPR015943">
    <property type="entry name" value="WD40/YVTN_repeat-like_dom_sf"/>
</dbReference>
<evidence type="ECO:0000256" key="3">
    <source>
        <dbReference type="PROSITE-ProRule" id="PRU00221"/>
    </source>
</evidence>
<dbReference type="CDD" id="cd00200">
    <property type="entry name" value="WD40"/>
    <property type="match status" value="1"/>
</dbReference>
<dbReference type="InterPro" id="IPR020472">
    <property type="entry name" value="WD40_PAC1"/>
</dbReference>
<evidence type="ECO:0000259" key="4">
    <source>
        <dbReference type="Pfam" id="PF24883"/>
    </source>
</evidence>
<keyword evidence="6" id="KW-1185">Reference proteome</keyword>
<feature type="repeat" description="WD" evidence="3">
    <location>
        <begin position="1073"/>
        <end position="1114"/>
    </location>
</feature>
<reference evidence="5 6" key="1">
    <citation type="journal article" date="2019" name="Nat. Ecol. Evol.">
        <title>Megaphylogeny resolves global patterns of mushroom evolution.</title>
        <authorList>
            <person name="Varga T."/>
            <person name="Krizsan K."/>
            <person name="Foldi C."/>
            <person name="Dima B."/>
            <person name="Sanchez-Garcia M."/>
            <person name="Sanchez-Ramirez S."/>
            <person name="Szollosi G.J."/>
            <person name="Szarkandi J.G."/>
            <person name="Papp V."/>
            <person name="Albert L."/>
            <person name="Andreopoulos W."/>
            <person name="Angelini C."/>
            <person name="Antonin V."/>
            <person name="Barry K.W."/>
            <person name="Bougher N.L."/>
            <person name="Buchanan P."/>
            <person name="Buyck B."/>
            <person name="Bense V."/>
            <person name="Catcheside P."/>
            <person name="Chovatia M."/>
            <person name="Cooper J."/>
            <person name="Damon W."/>
            <person name="Desjardin D."/>
            <person name="Finy P."/>
            <person name="Geml J."/>
            <person name="Haridas S."/>
            <person name="Hughes K."/>
            <person name="Justo A."/>
            <person name="Karasinski D."/>
            <person name="Kautmanova I."/>
            <person name="Kiss B."/>
            <person name="Kocsube S."/>
            <person name="Kotiranta H."/>
            <person name="LaButti K.M."/>
            <person name="Lechner B.E."/>
            <person name="Liimatainen K."/>
            <person name="Lipzen A."/>
            <person name="Lukacs Z."/>
            <person name="Mihaltcheva S."/>
            <person name="Morgado L.N."/>
            <person name="Niskanen T."/>
            <person name="Noordeloos M.E."/>
            <person name="Ohm R.A."/>
            <person name="Ortiz-Santana B."/>
            <person name="Ovrebo C."/>
            <person name="Racz N."/>
            <person name="Riley R."/>
            <person name="Savchenko A."/>
            <person name="Shiryaev A."/>
            <person name="Soop K."/>
            <person name="Spirin V."/>
            <person name="Szebenyi C."/>
            <person name="Tomsovsky M."/>
            <person name="Tulloss R.E."/>
            <person name="Uehling J."/>
            <person name="Grigoriev I.V."/>
            <person name="Vagvolgyi C."/>
            <person name="Papp T."/>
            <person name="Martin F.M."/>
            <person name="Miettinen O."/>
            <person name="Hibbett D.S."/>
            <person name="Nagy L.G."/>
        </authorList>
    </citation>
    <scope>NUCLEOTIDE SEQUENCE [LARGE SCALE GENOMIC DNA]</scope>
    <source>
        <strain evidence="5 6">OMC1185</strain>
    </source>
</reference>
<dbReference type="Pfam" id="PF24883">
    <property type="entry name" value="NPHP3_N"/>
    <property type="match status" value="1"/>
</dbReference>
<feature type="repeat" description="WD" evidence="3">
    <location>
        <begin position="952"/>
        <end position="986"/>
    </location>
</feature>
<dbReference type="PROSITE" id="PS50294">
    <property type="entry name" value="WD_REPEATS_REGION"/>
    <property type="match status" value="6"/>
</dbReference>
<dbReference type="Gene3D" id="3.40.50.300">
    <property type="entry name" value="P-loop containing nucleotide triphosphate hydrolases"/>
    <property type="match status" value="1"/>
</dbReference>
<evidence type="ECO:0000256" key="1">
    <source>
        <dbReference type="ARBA" id="ARBA00022574"/>
    </source>
</evidence>
<proteinExistence type="predicted"/>
<dbReference type="SUPFAM" id="SSF52540">
    <property type="entry name" value="P-loop containing nucleoside triphosphate hydrolases"/>
    <property type="match status" value="1"/>
</dbReference>
<dbReference type="InterPro" id="IPR001680">
    <property type="entry name" value="WD40_rpt"/>
</dbReference>
<dbReference type="PANTHER" id="PTHR44156">
    <property type="entry name" value="SUPERNUMERARY LIMBS, ISOFORM B-RELATED"/>
    <property type="match status" value="1"/>
</dbReference>
<feature type="domain" description="Nephrocystin 3-like N-terminal" evidence="4">
    <location>
        <begin position="372"/>
        <end position="533"/>
    </location>
</feature>
<name>A0A5C3MTW3_9AGAM</name>
<dbReference type="InterPro" id="IPR027417">
    <property type="entry name" value="P-loop_NTPase"/>
</dbReference>
<dbReference type="InterPro" id="IPR019775">
    <property type="entry name" value="WD40_repeat_CS"/>
</dbReference>
<dbReference type="PRINTS" id="PR00320">
    <property type="entry name" value="GPROTEINBRPT"/>
</dbReference>
<feature type="repeat" description="WD" evidence="3">
    <location>
        <begin position="987"/>
        <end position="1028"/>
    </location>
</feature>
<dbReference type="OrthoDB" id="163438at2759"/>
<dbReference type="SUPFAM" id="SSF50978">
    <property type="entry name" value="WD40 repeat-like"/>
    <property type="match status" value="1"/>
</dbReference>